<evidence type="ECO:0000313" key="2">
    <source>
        <dbReference type="Proteomes" id="UP000567246"/>
    </source>
</evidence>
<proteinExistence type="predicted"/>
<dbReference type="EMBL" id="JACHMW010000001">
    <property type="protein sequence ID" value="MBB5849424.1"/>
    <property type="molecule type" value="Genomic_DNA"/>
</dbReference>
<dbReference type="AlphaFoldDB" id="A0A4Y8YQK1"/>
<organism evidence="1 2">
    <name type="scientific">Micrococcus endophyticus</name>
    <dbReference type="NCBI Taxonomy" id="455343"/>
    <lineage>
        <taxon>Bacteria</taxon>
        <taxon>Bacillati</taxon>
        <taxon>Actinomycetota</taxon>
        <taxon>Actinomycetes</taxon>
        <taxon>Micrococcales</taxon>
        <taxon>Micrococcaceae</taxon>
        <taxon>Micrococcus</taxon>
    </lineage>
</organism>
<gene>
    <name evidence="1" type="ORF">HDA33_001988</name>
</gene>
<evidence type="ECO:0000313" key="1">
    <source>
        <dbReference type="EMBL" id="MBB5849424.1"/>
    </source>
</evidence>
<reference evidence="1 2" key="1">
    <citation type="submission" date="2020-08" db="EMBL/GenBank/DDBJ databases">
        <title>Sequencing the genomes of 1000 actinobacteria strains.</title>
        <authorList>
            <person name="Klenk H.-P."/>
        </authorList>
    </citation>
    <scope>NUCLEOTIDE SEQUENCE [LARGE SCALE GENOMIC DNA]</scope>
    <source>
        <strain evidence="1 2">DSM 17945</strain>
    </source>
</reference>
<dbReference type="Proteomes" id="UP000567246">
    <property type="component" value="Unassembled WGS sequence"/>
</dbReference>
<sequence>MTAPDADGVVLMRMRTEFLDTGAAGAGAVVEGTAVEGTVVKAEQRLQFRSAAQVRADLDAVGLTVERISGDWHRTPFVEATDRLMGVEARKA</sequence>
<name>A0A4Y8YQK1_9MICC</name>
<accession>A0A4Y8YQK1</accession>
<keyword evidence="2" id="KW-1185">Reference proteome</keyword>
<dbReference type="RefSeq" id="WP_246416934.1">
    <property type="nucleotide sequence ID" value="NZ_BAABAG010000012.1"/>
</dbReference>
<comment type="caution">
    <text evidence="1">The sequence shown here is derived from an EMBL/GenBank/DDBJ whole genome shotgun (WGS) entry which is preliminary data.</text>
</comment>
<protein>
    <submittedName>
        <fullName evidence="1">Uncharacterized protein</fullName>
    </submittedName>
</protein>